<dbReference type="Proteomes" id="UP001276761">
    <property type="component" value="Unassembled WGS sequence"/>
</dbReference>
<sequence>MKASRDLQIKTNIVLGKIPFKTFYDKQDDYKASGLSPDRFRETVLLPLAERFEPAGYKAMMQQAQDEKLNSSHIDTLLRATIKDVFGDRQWAAFKHSGGVQ</sequence>
<accession>A0AAJ2S0M0</accession>
<organism evidence="1 2">
    <name type="scientific">Vreelandella alkaliphila</name>
    <dbReference type="NCBI Taxonomy" id="272774"/>
    <lineage>
        <taxon>Bacteria</taxon>
        <taxon>Pseudomonadati</taxon>
        <taxon>Pseudomonadota</taxon>
        <taxon>Gammaproteobacteria</taxon>
        <taxon>Oceanospirillales</taxon>
        <taxon>Halomonadaceae</taxon>
        <taxon>Vreelandella</taxon>
    </lineage>
</organism>
<reference evidence="1" key="1">
    <citation type="submission" date="2023-11" db="EMBL/GenBank/DDBJ databases">
        <title>MicrobeMod: A computational toolkit for identifying prokaryotic methylation and restriction-modification with nanopore sequencing.</title>
        <authorList>
            <person name="Crits-Christoph A."/>
            <person name="Kang S.C."/>
            <person name="Lee H."/>
            <person name="Ostrov N."/>
        </authorList>
    </citation>
    <scope>NUCLEOTIDE SEQUENCE</scope>
    <source>
        <strain evidence="1">ATCC BAA-953</strain>
    </source>
</reference>
<gene>
    <name evidence="1" type="ORF">SIL78_18575</name>
</gene>
<protein>
    <submittedName>
        <fullName evidence="1">Uncharacterized protein</fullName>
    </submittedName>
</protein>
<dbReference type="EMBL" id="JAWXXT010000002">
    <property type="protein sequence ID" value="MDX5979556.1"/>
    <property type="molecule type" value="Genomic_DNA"/>
</dbReference>
<comment type="caution">
    <text evidence="1">The sequence shown here is derived from an EMBL/GenBank/DDBJ whole genome shotgun (WGS) entry which is preliminary data.</text>
</comment>
<proteinExistence type="predicted"/>
<dbReference type="GeneID" id="303167544"/>
<evidence type="ECO:0000313" key="1">
    <source>
        <dbReference type="EMBL" id="MDX5979556.1"/>
    </source>
</evidence>
<name>A0AAJ2S0M0_9GAMM</name>
<dbReference type="AlphaFoldDB" id="A0AAJ2S0M0"/>
<dbReference type="RefSeq" id="WP_198349959.1">
    <property type="nucleotide sequence ID" value="NZ_JABASV010000012.1"/>
</dbReference>
<evidence type="ECO:0000313" key="2">
    <source>
        <dbReference type="Proteomes" id="UP001276761"/>
    </source>
</evidence>